<dbReference type="InterPro" id="IPR011030">
    <property type="entry name" value="Lipovitellin_superhlx_dom"/>
</dbReference>
<dbReference type="Pfam" id="PF09172">
    <property type="entry name" value="Vit_open_b-sht"/>
    <property type="match status" value="1"/>
</dbReference>
<dbReference type="InterPro" id="IPR015255">
    <property type="entry name" value="Vitellinogen_open_b-sht"/>
</dbReference>
<keyword evidence="2" id="KW-0758">Storage protein</keyword>
<evidence type="ECO:0000256" key="3">
    <source>
        <dbReference type="ARBA" id="ARBA00023157"/>
    </source>
</evidence>
<dbReference type="InterPro" id="IPR001846">
    <property type="entry name" value="VWF_type-D"/>
</dbReference>
<dbReference type="Pfam" id="PF00094">
    <property type="entry name" value="VWD"/>
    <property type="match status" value="1"/>
</dbReference>
<dbReference type="Proteomes" id="UP000242913">
    <property type="component" value="Unassembled WGS sequence"/>
</dbReference>
<dbReference type="SUPFAM" id="SSF48431">
    <property type="entry name" value="Lipovitellin-phosvitin complex, superhelical domain"/>
    <property type="match status" value="1"/>
</dbReference>
<feature type="coiled-coil region" evidence="6">
    <location>
        <begin position="2358"/>
        <end position="2441"/>
    </location>
</feature>
<dbReference type="Gene3D" id="1.25.10.20">
    <property type="entry name" value="Vitellinogen, superhelical"/>
    <property type="match status" value="1"/>
</dbReference>
<evidence type="ECO:0000313" key="9">
    <source>
        <dbReference type="EMBL" id="OZC05358.1"/>
    </source>
</evidence>
<feature type="coiled-coil region" evidence="6">
    <location>
        <begin position="545"/>
        <end position="572"/>
    </location>
</feature>
<accession>A0A238BLE9</accession>
<evidence type="ECO:0000259" key="7">
    <source>
        <dbReference type="PROSITE" id="PS51211"/>
    </source>
</evidence>
<dbReference type="PANTHER" id="PTHR23345:SF15">
    <property type="entry name" value="VITELLOGENIN 1-RELATED"/>
    <property type="match status" value="1"/>
</dbReference>
<evidence type="ECO:0000256" key="1">
    <source>
        <dbReference type="ARBA" id="ARBA00022729"/>
    </source>
</evidence>
<dbReference type="InterPro" id="IPR001747">
    <property type="entry name" value="Vitellogenin_N"/>
</dbReference>
<feature type="domain" description="VWFD" evidence="8">
    <location>
        <begin position="2613"/>
        <end position="2785"/>
    </location>
</feature>
<proteinExistence type="predicted"/>
<evidence type="ECO:0000256" key="2">
    <source>
        <dbReference type="ARBA" id="ARBA00022761"/>
    </source>
</evidence>
<evidence type="ECO:0000256" key="6">
    <source>
        <dbReference type="SAM" id="Coils"/>
    </source>
</evidence>
<evidence type="ECO:0008006" key="11">
    <source>
        <dbReference type="Google" id="ProtNLM"/>
    </source>
</evidence>
<dbReference type="SMART" id="SM00216">
    <property type="entry name" value="VWD"/>
    <property type="match status" value="1"/>
</dbReference>
<dbReference type="GO" id="GO:0045735">
    <property type="term" value="F:nutrient reservoir activity"/>
    <property type="evidence" value="ECO:0007669"/>
    <property type="project" value="UniProtKB-KW"/>
</dbReference>
<dbReference type="InterPro" id="IPR015816">
    <property type="entry name" value="Vitellinogen_b-sht_N"/>
</dbReference>
<dbReference type="OrthoDB" id="6484170at2759"/>
<dbReference type="EMBL" id="KZ271521">
    <property type="protein sequence ID" value="OZC05358.1"/>
    <property type="molecule type" value="Genomic_DNA"/>
</dbReference>
<dbReference type="InterPro" id="IPR050733">
    <property type="entry name" value="Vitellogenin/Apolipophorin"/>
</dbReference>
<feature type="domain" description="Vitellogenin" evidence="7">
    <location>
        <begin position="83"/>
        <end position="666"/>
    </location>
</feature>
<comment type="caution">
    <text evidence="5">Lacks conserved residue(s) required for the propagation of feature annotation.</text>
</comment>
<sequence length="3142" mass="358663">MLTEESIIIIALADSYQTVCTLDGCFLFKLSSPGQWHMMVLQKMLAPLHAQTIFNYFSQFIIEIHLFDSETSITLGVSSDVKYDVGRSYVFDITSRTILKMGQERDTDVIQNAQAHISVHSACEFSLKLTRTSLRGMDVGNEWSHILERSSLRFAFDDGEVKAVCPHDGDPTWAVNIKRAILSAFQTKLEGARETDIYGDCPVTIEKRKSNEMLNLKTTKQLNACYREHDIAGIRAVPYRLESKIQVAPVMETKQTCERQIINYNLQQVTCTEDYRVASPFDEGNLGTLHVEQTLRAVGIATAAPQELFKERLSIVFDHINDHFHPKSPPQFAKQIIDKLCRPDDRVDQDAASHFADLVHNLRGLSETEISSIANLQCDAFIDALAACASHACLLQLGNLINSGAASESVYSSLALLPNPKKGTMDSVAVFIERVPLHGLLPVSSLIQSYCTAHPTCGMEPTVQRIIRSILSKLPPGCQVVHQFEEIKEAIIILKSIGNIGHEEHSLSSLIDCIANDRIPKVVKIAAIDALRRKPCSDQRNSKIIELFRDQKENAEVRIKSFRQLMECVNDEILQIIVDQLHNETINQVGSYVWSYLNTKQRSTNPGSRNLQHLLKRFHIPQRFNLDSHRFSRFYELGYFDRENNYGGHMDTSILLVPNGYIPREVAFNFTVHLFGKSINILEIGARTENMEEAEEELFGPDGYISNPNGHVFREKRFQSRYPKLNHLKELHMRRNIGIESQMRASFYMRMFGDDLQYCGFQRDHRQFLDEVKESIELDRVLTKLMQEKTKKLSYYMLPFELSQTLPTLSGLSLQFLVNISVAAKIDGKLRLNLVNLLQRKGGADSQLKLHPSISIARGGAVLLRAGHVTSGAMTMSSLHAATSVVQSMEMTDGRKLSLKIDVPHKHLLLAKIRSDITKIESNRHQPFTVGRHIHEIAKKHYCSGDTLTKILGIQACVDFHANLPILEGSIKVEKVDRGLNSYQFLVERASARGEQKLLISMDTPGSEINRKMEVDFEVSIPRKKLKFGITAPFKTIILDGNLQQMSQSQDYATNLKLLVDDKSYILDGMLKATEAGDRNSYRLNARSVAESVTAAEVAAELQYSISKPYAMLDFHLDKVFSKPITLKTLINPERPKYESKLEYSGPDFNGKLDTSIIRQGMLDWKGTISSEYQIVNHPKHALEIGFEQAFQKRGTNHHFKHALHATSTIFNKFHFQLLSDRTGNNMNNLLEATYLGEQLLANLDVTRGPNNIYKAVGRMDPKWNLNGNVLLRYPGREIAFNKKIDEVTNGQYKIETHLRWDPNGVIDVMSNVVCRPRRGQKIVLLQENEYTIESTVNVAGVSEPISIKKHIKYQPDNYNIQWHAKQGGQMIYELVANLVGQFGDQQQLNVKISSEKFEPRINYRLTAELQPSADIITALATVHKDGRHFGAGNVIVPKKLDLPNQQYRGEFSWIYQNRPRKVAVDYNLMKHAYGSTHAMKVQSDDNLDLNVQFDRHQDKMTLKCDLDKDRIRTVSMLLTATPFHWDFFEVDGHLNTDRPLEQRSIKTKAGFLYRTDQANIQGLFEVNNERYGIEGHWRKVLQDVGRHYIYAGKFEMPQSRINLEQQLEVLDTMTIRKAKTIFELISAERTYNLTNEIKSDATSFHAATDLIGSGIMLKHTVEYSREHGQRTLKKYLRYNEKEINFNTVTVYRDREVKVDVGASSNFDLIRYGKVMFDCRKGQTFWNCETESNINNQYVIKGHETLSPQNTDIGYLVKLGNVVNNEGKVKFSIDNQASKYNANAMLRRAEIVYNLEMDVNGDRGMIKLQTPTHAIDIPQVRITRKGPTEFEIYTESGSRGRIYAHVKTGDYDKLLKIQITEIPEPFELHLENSLTDGKQKSTAELTLGPLGQKRTYGIENEIEGEGERFRALRLTLKRPKRVIKIQLLRPARNKYALSILPNVGGGRLPTVAEMTYQKTTNGYHWEGSFSDQALKTPLKAKIVHKKDVRDRYNYRLDWQTEFAYSDEPDKLFSNSLHLHRSVVPSTRRQRSAITRGERDDNVRFVVELKSVHLASNLNTRLWTKVDRSLIGEAAIPVHATFGLETRNLQRQPVEYSLEMRTDAVKFTEIQLKSPSSLLKARIDKTSDNHYKVGIYENSERPSIVGELNLNDNGPVFEYRDERSQEVKLHASAQKLNDYEGKIDVWHSEASKKIQDALLSLQVKEGNVWNSEIYIRPTMESEIVKKAEEAISKTDEFQRCAFMRDTFLPIFSSHKQIANDVATAMDRVIKEWTKEHRSFAAELGSDYANLVDEIESNYEVIKEAILATYDHAYQEMEQFVIIRAISNGDFAYRLLQLMDGGSGIQQEIMAALRPISDLIDQFNRELSDLQRNAAIVVDRLEDTLKLKDLRRALEEYKRNFERTDVIQTILYEMRKLSRQYQLPDLERTIADIEVNRRRYEGEALEIYNKIKNFFLDRVIVSMLSKTTNAIFDSLDDNQIRQRWQEVINYLRGKITINELTKQFWRNYIPTYKRLSPGKYELEVTLPFDVSSLKEVLSNLHPQRFSALKSSIIESLGLSLKDQEFAQSLSDTIYTYKSTKFDSWKMMPLFESMSVCYQFLTMKIQFAEFVDEYKSTAYIINGDRFVTFDGRVFAFHARCEYLLASDLRTQRFALLAIFSSQGHLEAIKVELRGEEVILYKTGNVLVNGAPVSMPWQKIDGIDGAVLISVCRKDHWTVLQTYEGLCVRCNSQFDICEIVLPGRMHGRSYGLLGLNDNEPSNDRDLVDGTSNDQLNVLAEHWAINGECRVNQARDLTHRDDDRCQEYFQSSDSPLELCFNQPFEEICSNGGKQQRCTATSAYLQVCLKAGIIIALPHECVRCEGGLHLDDERKVENPSVEHDVVFVVEERKCMDLHKDKIARIAQRISQEQRHVACLSVRFGWIGFGGEGIHHEPLVHYEQNEALLDVSAFMRQTQQSFEPVSGIEVPHSCPKKAVEFAVKHFPFRFASAKSIVLVMCRKCPYREHAEMLDMLLEQDITMHLLTLSKFKTSDGRKVVGMDAKQLLDESGAQIGERTSLLHPQDTCSVIAQQTFGAVFSLKHGFMVAASRITPKPKSYCFNCQCTADGLFARNICRPCEAIEPAELASYKVIDSEPDNDLQLLDVFI</sequence>
<dbReference type="Gene3D" id="2.30.230.10">
    <property type="entry name" value="Lipovitellin, beta-sheet shell regions, chain A"/>
    <property type="match status" value="1"/>
</dbReference>
<evidence type="ECO:0000313" key="10">
    <source>
        <dbReference type="Proteomes" id="UP000242913"/>
    </source>
</evidence>
<evidence type="ECO:0000259" key="8">
    <source>
        <dbReference type="PROSITE" id="PS51233"/>
    </source>
</evidence>
<keyword evidence="10" id="KW-1185">Reference proteome</keyword>
<reference evidence="9 10" key="1">
    <citation type="submission" date="2015-12" db="EMBL/GenBank/DDBJ databases">
        <title>Draft genome of the nematode, Onchocerca flexuosa.</title>
        <authorList>
            <person name="Mitreva M."/>
        </authorList>
    </citation>
    <scope>NUCLEOTIDE SEQUENCE [LARGE SCALE GENOMIC DNA]</scope>
    <source>
        <strain evidence="9">Red Deer</strain>
    </source>
</reference>
<protein>
    <recommendedName>
        <fullName evidence="11">Vitellogenin domain-containing protein</fullName>
    </recommendedName>
</protein>
<organism evidence="9 10">
    <name type="scientific">Onchocerca flexuosa</name>
    <dbReference type="NCBI Taxonomy" id="387005"/>
    <lineage>
        <taxon>Eukaryota</taxon>
        <taxon>Metazoa</taxon>
        <taxon>Ecdysozoa</taxon>
        <taxon>Nematoda</taxon>
        <taxon>Chromadorea</taxon>
        <taxon>Rhabditida</taxon>
        <taxon>Spirurina</taxon>
        <taxon>Spiruromorpha</taxon>
        <taxon>Filarioidea</taxon>
        <taxon>Onchocercidae</taxon>
        <taxon>Onchocerca</taxon>
    </lineage>
</organism>
<dbReference type="PROSITE" id="PS51233">
    <property type="entry name" value="VWFD"/>
    <property type="match status" value="1"/>
</dbReference>
<dbReference type="SMART" id="SM01169">
    <property type="entry name" value="DUF1943"/>
    <property type="match status" value="1"/>
</dbReference>
<gene>
    <name evidence="9" type="ORF">X798_07670</name>
</gene>
<dbReference type="GO" id="GO:0005319">
    <property type="term" value="F:lipid transporter activity"/>
    <property type="evidence" value="ECO:0007669"/>
    <property type="project" value="InterPro"/>
</dbReference>
<evidence type="ECO:0000256" key="4">
    <source>
        <dbReference type="ARBA" id="ARBA00023180"/>
    </source>
</evidence>
<keyword evidence="4" id="KW-0325">Glycoprotein</keyword>
<dbReference type="PROSITE" id="PS51211">
    <property type="entry name" value="VITELLOGENIN"/>
    <property type="match status" value="1"/>
</dbReference>
<dbReference type="Gene3D" id="2.20.50.20">
    <property type="entry name" value="Lipovitellin. Chain A, domain 3"/>
    <property type="match status" value="1"/>
</dbReference>
<keyword evidence="1" id="KW-0732">Signal</keyword>
<keyword evidence="3" id="KW-1015">Disulfide bond</keyword>
<name>A0A238BLE9_9BILA</name>
<dbReference type="InterPro" id="IPR015817">
    <property type="entry name" value="Vitellinogen_open_b-sht_sub1"/>
</dbReference>
<dbReference type="Pfam" id="PF01347">
    <property type="entry name" value="Vitellogenin_N"/>
    <property type="match status" value="1"/>
</dbReference>
<dbReference type="SMART" id="SM00638">
    <property type="entry name" value="LPD_N"/>
    <property type="match status" value="1"/>
</dbReference>
<dbReference type="PANTHER" id="PTHR23345">
    <property type="entry name" value="VITELLOGENIN-RELATED"/>
    <property type="match status" value="1"/>
</dbReference>
<evidence type="ECO:0000256" key="5">
    <source>
        <dbReference type="PROSITE-ProRule" id="PRU00557"/>
    </source>
</evidence>
<dbReference type="SUPFAM" id="SSF56968">
    <property type="entry name" value="Lipovitellin-phosvitin complex, beta-sheet shell regions"/>
    <property type="match status" value="2"/>
</dbReference>
<dbReference type="InterPro" id="IPR015819">
    <property type="entry name" value="Lipid_transp_b-sht_shell"/>
</dbReference>
<keyword evidence="6" id="KW-0175">Coiled coil</keyword>